<organism evidence="2 3">
    <name type="scientific">Luteolibacter soli</name>
    <dbReference type="NCBI Taxonomy" id="3135280"/>
    <lineage>
        <taxon>Bacteria</taxon>
        <taxon>Pseudomonadati</taxon>
        <taxon>Verrucomicrobiota</taxon>
        <taxon>Verrucomicrobiia</taxon>
        <taxon>Verrucomicrobiales</taxon>
        <taxon>Verrucomicrobiaceae</taxon>
        <taxon>Luteolibacter</taxon>
    </lineage>
</organism>
<dbReference type="EMBL" id="JBBUKT010000009">
    <property type="protein sequence ID" value="MEK7952853.1"/>
    <property type="molecule type" value="Genomic_DNA"/>
</dbReference>
<gene>
    <name evidence="2" type="ORF">WKV53_20230</name>
</gene>
<comment type="caution">
    <text evidence="2">The sequence shown here is derived from an EMBL/GenBank/DDBJ whole genome shotgun (WGS) entry which is preliminary data.</text>
</comment>
<sequence>MGEFFPTNPFPKAMGDKNPKAKRKLQEQHDQQKKLKTEQHQRHQQRLHELHEMKHPHEDPQG</sequence>
<evidence type="ECO:0008006" key="4">
    <source>
        <dbReference type="Google" id="ProtNLM"/>
    </source>
</evidence>
<evidence type="ECO:0000256" key="1">
    <source>
        <dbReference type="SAM" id="MobiDB-lite"/>
    </source>
</evidence>
<protein>
    <recommendedName>
        <fullName evidence="4">DUF2986 domain-containing protein</fullName>
    </recommendedName>
</protein>
<feature type="compositionally biased region" description="Basic and acidic residues" evidence="1">
    <location>
        <begin position="14"/>
        <end position="62"/>
    </location>
</feature>
<name>A0ABU9AZ61_9BACT</name>
<proteinExistence type="predicted"/>
<feature type="region of interest" description="Disordered" evidence="1">
    <location>
        <begin position="1"/>
        <end position="62"/>
    </location>
</feature>
<evidence type="ECO:0000313" key="2">
    <source>
        <dbReference type="EMBL" id="MEK7952853.1"/>
    </source>
</evidence>
<reference evidence="2 3" key="1">
    <citation type="submission" date="2024-04" db="EMBL/GenBank/DDBJ databases">
        <title>Luteolibacter sp. isolated from soil.</title>
        <authorList>
            <person name="An J."/>
        </authorList>
    </citation>
    <scope>NUCLEOTIDE SEQUENCE [LARGE SCALE GENOMIC DNA]</scope>
    <source>
        <strain evidence="2 3">Y139</strain>
    </source>
</reference>
<accession>A0ABU9AZ61</accession>
<evidence type="ECO:0000313" key="3">
    <source>
        <dbReference type="Proteomes" id="UP001371305"/>
    </source>
</evidence>
<dbReference type="Proteomes" id="UP001371305">
    <property type="component" value="Unassembled WGS sequence"/>
</dbReference>
<keyword evidence="3" id="KW-1185">Reference proteome</keyword>